<dbReference type="Gene3D" id="2.40.160.10">
    <property type="entry name" value="Porin"/>
    <property type="match status" value="1"/>
</dbReference>
<comment type="caution">
    <text evidence="11">The sequence shown here is derived from an EMBL/GenBank/DDBJ whole genome shotgun (WGS) entry which is preliminary data.</text>
</comment>
<keyword evidence="12" id="KW-1185">Reference proteome</keyword>
<proteinExistence type="inferred from homology"/>
<evidence type="ECO:0000256" key="4">
    <source>
        <dbReference type="ARBA" id="ARBA00022452"/>
    </source>
</evidence>
<sequence>MGATVSRADGGPPVFAGLATGPHAGGQVGTGGGKAQEPPSSAQQSQTSKYFNLPCPVKYEELTKEVFMALRPETFEGMKFEIAKPLNPQFFLTHSIAMGNLDIPTQNPRQVYKCPVSAYEFGATVVTNKLLMVGRITSEARMSGRFRYEFNDWISLNWQAQLANEPEMSQQICDINFKGRDWNGLIKLGSNGFFGLNYLQSVTPGLAAGGEVFYMDEQRRSGIGLAARHVGDKHIATCQLSNTGLISLSYLHKVGEKASLAADLLYNWNVREATATVGYDYIFQRARVRGRIDSNGLIGAFLEERLNPGVTFILSGEVDHWKKDYKFGFGLQLGE</sequence>
<dbReference type="Pfam" id="PF01459">
    <property type="entry name" value="Porin_3"/>
    <property type="match status" value="1"/>
</dbReference>
<feature type="compositionally biased region" description="Low complexity" evidence="10">
    <location>
        <begin position="35"/>
        <end position="48"/>
    </location>
</feature>
<dbReference type="GO" id="GO:0030150">
    <property type="term" value="P:protein import into mitochondrial matrix"/>
    <property type="evidence" value="ECO:0007669"/>
    <property type="project" value="InterPro"/>
</dbReference>
<evidence type="ECO:0000256" key="8">
    <source>
        <dbReference type="ARBA" id="ARBA00023128"/>
    </source>
</evidence>
<dbReference type="OrthoDB" id="19656at2759"/>
<keyword evidence="8" id="KW-0496">Mitochondrion</keyword>
<dbReference type="GO" id="GO:0005741">
    <property type="term" value="C:mitochondrial outer membrane"/>
    <property type="evidence" value="ECO:0007669"/>
    <property type="project" value="UniProtKB-SubCell"/>
</dbReference>
<keyword evidence="7" id="KW-0653">Protein transport</keyword>
<protein>
    <recommendedName>
        <fullName evidence="13">Mitochondrial import receptor subunit TOM40</fullName>
    </recommendedName>
</protein>
<feature type="compositionally biased region" description="Gly residues" evidence="10">
    <location>
        <begin position="23"/>
        <end position="34"/>
    </location>
</feature>
<dbReference type="AlphaFoldDB" id="A0A8S1J9X3"/>
<accession>A0A8S1J9X3</accession>
<evidence type="ECO:0000256" key="7">
    <source>
        <dbReference type="ARBA" id="ARBA00022927"/>
    </source>
</evidence>
<dbReference type="CDD" id="cd07305">
    <property type="entry name" value="Porin3_Tom40"/>
    <property type="match status" value="1"/>
</dbReference>
<evidence type="ECO:0000256" key="2">
    <source>
        <dbReference type="ARBA" id="ARBA00010510"/>
    </source>
</evidence>
<comment type="similarity">
    <text evidence="2">Belongs to the Tom40 family.</text>
</comment>
<evidence type="ECO:0000313" key="12">
    <source>
        <dbReference type="Proteomes" id="UP000708148"/>
    </source>
</evidence>
<evidence type="ECO:0000313" key="11">
    <source>
        <dbReference type="EMBL" id="CAD7704211.1"/>
    </source>
</evidence>
<evidence type="ECO:0008006" key="13">
    <source>
        <dbReference type="Google" id="ProtNLM"/>
    </source>
</evidence>
<gene>
    <name evidence="11" type="ORF">OSTQU699_LOCUS9568</name>
</gene>
<evidence type="ECO:0000256" key="6">
    <source>
        <dbReference type="ARBA" id="ARBA00022787"/>
    </source>
</evidence>
<feature type="region of interest" description="Disordered" evidence="10">
    <location>
        <begin position="1"/>
        <end position="48"/>
    </location>
</feature>
<dbReference type="PANTHER" id="PTHR10802">
    <property type="entry name" value="MITOCHONDRIAL IMPORT RECEPTOR SUBUNIT TOM40"/>
    <property type="match status" value="1"/>
</dbReference>
<organism evidence="11 12">
    <name type="scientific">Ostreobium quekettii</name>
    <dbReference type="NCBI Taxonomy" id="121088"/>
    <lineage>
        <taxon>Eukaryota</taxon>
        <taxon>Viridiplantae</taxon>
        <taxon>Chlorophyta</taxon>
        <taxon>core chlorophytes</taxon>
        <taxon>Ulvophyceae</taxon>
        <taxon>TCBD clade</taxon>
        <taxon>Bryopsidales</taxon>
        <taxon>Ostreobineae</taxon>
        <taxon>Ostreobiaceae</taxon>
        <taxon>Ostreobium</taxon>
    </lineage>
</organism>
<dbReference type="InterPro" id="IPR023614">
    <property type="entry name" value="Porin_dom_sf"/>
</dbReference>
<evidence type="ECO:0000256" key="5">
    <source>
        <dbReference type="ARBA" id="ARBA00022692"/>
    </source>
</evidence>
<keyword evidence="4" id="KW-1134">Transmembrane beta strand</keyword>
<evidence type="ECO:0000256" key="3">
    <source>
        <dbReference type="ARBA" id="ARBA00022448"/>
    </source>
</evidence>
<keyword evidence="5" id="KW-0812">Transmembrane</keyword>
<keyword evidence="9" id="KW-0472">Membrane</keyword>
<reference evidence="11" key="1">
    <citation type="submission" date="2020-12" db="EMBL/GenBank/DDBJ databases">
        <authorList>
            <person name="Iha C."/>
        </authorList>
    </citation>
    <scope>NUCLEOTIDE SEQUENCE</scope>
</reference>
<dbReference type="GO" id="GO:0008320">
    <property type="term" value="F:protein transmembrane transporter activity"/>
    <property type="evidence" value="ECO:0007669"/>
    <property type="project" value="InterPro"/>
</dbReference>
<evidence type="ECO:0000256" key="10">
    <source>
        <dbReference type="SAM" id="MobiDB-lite"/>
    </source>
</evidence>
<evidence type="ECO:0000256" key="1">
    <source>
        <dbReference type="ARBA" id="ARBA00004374"/>
    </source>
</evidence>
<name>A0A8S1J9X3_9CHLO</name>
<evidence type="ECO:0000256" key="9">
    <source>
        <dbReference type="ARBA" id="ARBA00023136"/>
    </source>
</evidence>
<dbReference type="Proteomes" id="UP000708148">
    <property type="component" value="Unassembled WGS sequence"/>
</dbReference>
<dbReference type="EMBL" id="CAJHUC010002697">
    <property type="protein sequence ID" value="CAD7704211.1"/>
    <property type="molecule type" value="Genomic_DNA"/>
</dbReference>
<dbReference type="InterPro" id="IPR037930">
    <property type="entry name" value="Tom40"/>
</dbReference>
<dbReference type="InterPro" id="IPR027246">
    <property type="entry name" value="Porin_Euk/Tom40"/>
</dbReference>
<keyword evidence="3" id="KW-0813">Transport</keyword>
<comment type="subcellular location">
    <subcellularLocation>
        <location evidence="1">Mitochondrion outer membrane</location>
        <topology evidence="1">Multi-pass membrane protein</topology>
    </subcellularLocation>
</comment>
<keyword evidence="6" id="KW-1000">Mitochondrion outer membrane</keyword>